<protein>
    <submittedName>
        <fullName evidence="2">Uncharacterized protein</fullName>
    </submittedName>
</protein>
<feature type="region of interest" description="Disordered" evidence="1">
    <location>
        <begin position="99"/>
        <end position="169"/>
    </location>
</feature>
<sequence length="291" mass="31895">VKSSVIDFLNSLGNVNSGSEPLTSVQWSKVFNEFPKLDQTKLRPLVIALCRSAAAFKWTWEEIKTLRGGASKEGRNISILQRLIPLRSAAEVAAKYDSLYDSPSNSSLKREGGGGAFSPHKKGKTGSNKSTPAHTPPATSPVNVSEARGPPSSKASKSKKEPTWDSETPVEFDEVDLWGTAINEAGFIGCVAPTAEEMEGTKLDGHYIALLWSTGWAVGKLNSIDMKKVTKSRLKEIEDTGATHWVKYDDGFYLQGVRLEKYLNDKVYPDEQPTGTWCLLKKITAMRGVED</sequence>
<accession>A0ABQ6MFZ2</accession>
<name>A0ABQ6MFZ2_9STRA</name>
<proteinExistence type="predicted"/>
<dbReference type="EMBL" id="BRYB01000213">
    <property type="protein sequence ID" value="GMI25360.1"/>
    <property type="molecule type" value="Genomic_DNA"/>
</dbReference>
<evidence type="ECO:0000313" key="3">
    <source>
        <dbReference type="Proteomes" id="UP001165060"/>
    </source>
</evidence>
<evidence type="ECO:0000256" key="1">
    <source>
        <dbReference type="SAM" id="MobiDB-lite"/>
    </source>
</evidence>
<reference evidence="2 3" key="1">
    <citation type="journal article" date="2023" name="Commun. Biol.">
        <title>Genome analysis of Parmales, the sister group of diatoms, reveals the evolutionary specialization of diatoms from phago-mixotrophs to photoautotrophs.</title>
        <authorList>
            <person name="Ban H."/>
            <person name="Sato S."/>
            <person name="Yoshikawa S."/>
            <person name="Yamada K."/>
            <person name="Nakamura Y."/>
            <person name="Ichinomiya M."/>
            <person name="Sato N."/>
            <person name="Blanc-Mathieu R."/>
            <person name="Endo H."/>
            <person name="Kuwata A."/>
            <person name="Ogata H."/>
        </authorList>
    </citation>
    <scope>NUCLEOTIDE SEQUENCE [LARGE SCALE GENOMIC DNA]</scope>
</reference>
<gene>
    <name evidence="2" type="ORF">TeGR_g5019</name>
</gene>
<feature type="non-terminal residue" evidence="2">
    <location>
        <position position="1"/>
    </location>
</feature>
<organism evidence="2 3">
    <name type="scientific">Tetraparma gracilis</name>
    <dbReference type="NCBI Taxonomy" id="2962635"/>
    <lineage>
        <taxon>Eukaryota</taxon>
        <taxon>Sar</taxon>
        <taxon>Stramenopiles</taxon>
        <taxon>Ochrophyta</taxon>
        <taxon>Bolidophyceae</taxon>
        <taxon>Parmales</taxon>
        <taxon>Triparmaceae</taxon>
        <taxon>Tetraparma</taxon>
    </lineage>
</organism>
<keyword evidence="3" id="KW-1185">Reference proteome</keyword>
<evidence type="ECO:0000313" key="2">
    <source>
        <dbReference type="EMBL" id="GMI25360.1"/>
    </source>
</evidence>
<comment type="caution">
    <text evidence="2">The sequence shown here is derived from an EMBL/GenBank/DDBJ whole genome shotgun (WGS) entry which is preliminary data.</text>
</comment>
<dbReference type="Proteomes" id="UP001165060">
    <property type="component" value="Unassembled WGS sequence"/>
</dbReference>